<dbReference type="EMBL" id="PYUC01000010">
    <property type="protein sequence ID" value="PTB18875.1"/>
    <property type="molecule type" value="Genomic_DNA"/>
</dbReference>
<comment type="caution">
    <text evidence="3">The sequence shown here is derived from an EMBL/GenBank/DDBJ whole genome shotgun (WGS) entry which is preliminary data.</text>
</comment>
<accession>A0A2T3XQT3</accession>
<dbReference type="PRINTS" id="PR00080">
    <property type="entry name" value="SDRFAMILY"/>
</dbReference>
<dbReference type="Pfam" id="PF13561">
    <property type="entry name" value="adh_short_C2"/>
    <property type="match status" value="1"/>
</dbReference>
<reference evidence="3 4" key="1">
    <citation type="submission" date="2018-03" db="EMBL/GenBank/DDBJ databases">
        <title>Whole genome analyses suggest that Burkholderia sensu lato contains two further novel genera in the rhizoxinica-symbiotica group Mycetohabitans gen. nov., and Trinickia gen. nov.: implications for the evolution of diazotrophy and nodulation in the Burkholderiaceae.</title>
        <authorList>
            <person name="Estrada De Los Santos P."/>
            <person name="Palmer M."/>
            <person name="Chavez-Ramirez B."/>
            <person name="Steenkamp E.T."/>
            <person name="Hirsch A.M."/>
            <person name="Manyaka P."/>
            <person name="Maluk M."/>
            <person name="Lafos M."/>
            <person name="Crook M."/>
            <person name="Gross E."/>
            <person name="Simon M.F."/>
            <person name="Bueno Dos Reis Junior F."/>
            <person name="Poole P.S."/>
            <person name="Venter S.N."/>
            <person name="James E.K."/>
        </authorList>
    </citation>
    <scope>NUCLEOTIDE SEQUENCE [LARGE SCALE GENOMIC DNA]</scope>
    <source>
        <strain evidence="3 4">JPY-366</strain>
    </source>
</reference>
<dbReference type="SUPFAM" id="SSF51735">
    <property type="entry name" value="NAD(P)-binding Rossmann-fold domains"/>
    <property type="match status" value="1"/>
</dbReference>
<evidence type="ECO:0000256" key="2">
    <source>
        <dbReference type="ARBA" id="ARBA00023002"/>
    </source>
</evidence>
<evidence type="ECO:0000256" key="1">
    <source>
        <dbReference type="ARBA" id="ARBA00006484"/>
    </source>
</evidence>
<evidence type="ECO:0000313" key="4">
    <source>
        <dbReference type="Proteomes" id="UP000240638"/>
    </source>
</evidence>
<dbReference type="Gene3D" id="3.40.50.720">
    <property type="entry name" value="NAD(P)-binding Rossmann-like Domain"/>
    <property type="match status" value="1"/>
</dbReference>
<keyword evidence="2" id="KW-0560">Oxidoreductase</keyword>
<organism evidence="3 4">
    <name type="scientific">Trinickia symbiotica</name>
    <dbReference type="NCBI Taxonomy" id="863227"/>
    <lineage>
        <taxon>Bacteria</taxon>
        <taxon>Pseudomonadati</taxon>
        <taxon>Pseudomonadota</taxon>
        <taxon>Betaproteobacteria</taxon>
        <taxon>Burkholderiales</taxon>
        <taxon>Burkholderiaceae</taxon>
        <taxon>Trinickia</taxon>
    </lineage>
</organism>
<comment type="similarity">
    <text evidence="1">Belongs to the short-chain dehydrogenases/reductases (SDR) family.</text>
</comment>
<dbReference type="PRINTS" id="PR00081">
    <property type="entry name" value="GDHRDH"/>
</dbReference>
<dbReference type="FunFam" id="3.40.50.720:FF:000084">
    <property type="entry name" value="Short-chain dehydrogenase reductase"/>
    <property type="match status" value="1"/>
</dbReference>
<evidence type="ECO:0000313" key="3">
    <source>
        <dbReference type="EMBL" id="PTB18875.1"/>
    </source>
</evidence>
<proteinExistence type="inferred from homology"/>
<sequence>MERVKDKIAIVTGAASGIGAACAAMLADEGALLVVADLNLEGAQAQAGRIRDAGGEAVAAQVDIGDENSIEALFDLTLRTWGGLDILHNNAAATSLSTTVDAAVEAVDVGVWDDTMRINLRGTMLAARRALPLMRARGGGSIINTSSGAAQAGALGYSAYGVCKAGIEALTRYIATQHGKEGIRCNAIAPGLIVTPVTRAYFAGETGEMMLSHHLTPRLGQPEDIAHAVVYLASDEAAFVTGQVFNVDGGLLSHQPYYADEIRARSAAAAVSNTEGHA</sequence>
<dbReference type="InterPro" id="IPR002347">
    <property type="entry name" value="SDR_fam"/>
</dbReference>
<dbReference type="CDD" id="cd08944">
    <property type="entry name" value="SDR_c12"/>
    <property type="match status" value="1"/>
</dbReference>
<dbReference type="AlphaFoldDB" id="A0A2T3XQT3"/>
<protein>
    <submittedName>
        <fullName evidence="3">Short-chain dehydrogenase</fullName>
    </submittedName>
</protein>
<dbReference type="Proteomes" id="UP000240638">
    <property type="component" value="Unassembled WGS sequence"/>
</dbReference>
<gene>
    <name evidence="3" type="ORF">C9I57_20470</name>
</gene>
<dbReference type="PROSITE" id="PS51257">
    <property type="entry name" value="PROKAR_LIPOPROTEIN"/>
    <property type="match status" value="1"/>
</dbReference>
<dbReference type="PANTHER" id="PTHR24321:SF14">
    <property type="entry name" value="SHORT-CHAIN TYPE DEHYDROGENASE_REDUCTASE BLR2146-RELATED"/>
    <property type="match status" value="1"/>
</dbReference>
<dbReference type="PANTHER" id="PTHR24321">
    <property type="entry name" value="DEHYDROGENASES, SHORT CHAIN"/>
    <property type="match status" value="1"/>
</dbReference>
<dbReference type="GO" id="GO:0016491">
    <property type="term" value="F:oxidoreductase activity"/>
    <property type="evidence" value="ECO:0007669"/>
    <property type="project" value="UniProtKB-KW"/>
</dbReference>
<name>A0A2T3XQT3_9BURK</name>
<dbReference type="InterPro" id="IPR036291">
    <property type="entry name" value="NAD(P)-bd_dom_sf"/>
</dbReference>